<feature type="transmembrane region" description="Helical" evidence="1">
    <location>
        <begin position="35"/>
        <end position="58"/>
    </location>
</feature>
<accession>A0ABV8D952</accession>
<reference evidence="3" key="1">
    <citation type="journal article" date="2019" name="Int. J. Syst. Evol. Microbiol.">
        <title>The Global Catalogue of Microorganisms (GCM) 10K type strain sequencing project: providing services to taxonomists for standard genome sequencing and annotation.</title>
        <authorList>
            <consortium name="The Broad Institute Genomics Platform"/>
            <consortium name="The Broad Institute Genome Sequencing Center for Infectious Disease"/>
            <person name="Wu L."/>
            <person name="Ma J."/>
        </authorList>
    </citation>
    <scope>NUCLEOTIDE SEQUENCE [LARGE SCALE GENOMIC DNA]</scope>
    <source>
        <strain evidence="3">CCUG 2113</strain>
    </source>
</reference>
<organism evidence="2 3">
    <name type="scientific">Acidovorax facilis</name>
    <dbReference type="NCBI Taxonomy" id="12917"/>
    <lineage>
        <taxon>Bacteria</taxon>
        <taxon>Pseudomonadati</taxon>
        <taxon>Pseudomonadota</taxon>
        <taxon>Betaproteobacteria</taxon>
        <taxon>Burkholderiales</taxon>
        <taxon>Comamonadaceae</taxon>
        <taxon>Acidovorax</taxon>
    </lineage>
</organism>
<gene>
    <name evidence="2" type="ORF">ACFOW3_10275</name>
</gene>
<dbReference type="InterPro" id="IPR045584">
    <property type="entry name" value="Pilin-like"/>
</dbReference>
<dbReference type="Proteomes" id="UP001595693">
    <property type="component" value="Unassembled WGS sequence"/>
</dbReference>
<dbReference type="InterPro" id="IPR012902">
    <property type="entry name" value="N_methyl_site"/>
</dbReference>
<keyword evidence="1" id="KW-0812">Transmembrane</keyword>
<comment type="caution">
    <text evidence="2">The sequence shown here is derived from an EMBL/GenBank/DDBJ whole genome shotgun (WGS) entry which is preliminary data.</text>
</comment>
<dbReference type="PROSITE" id="PS00409">
    <property type="entry name" value="PROKAR_NTER_METHYL"/>
    <property type="match status" value="1"/>
</dbReference>
<dbReference type="NCBIfam" id="TIGR02532">
    <property type="entry name" value="IV_pilin_GFxxxE"/>
    <property type="match status" value="1"/>
</dbReference>
<sequence length="171" mass="18198">MKLARPRPGMSWNWLRQAIGISPPKGSRAAAQGGFTLLELLVVISIIALATAGVSIAMRDSGQTLVEREAARLAALLESARAQSRAGGMPVRWRADAGGFRFEGLPPSALAAMPGQWLDAGTTVRAPTLLVLGPEPLIGPQQVLITHQAYPERTLRIATDGVRPFTVETVQ</sequence>
<keyword evidence="3" id="KW-1185">Reference proteome</keyword>
<dbReference type="SUPFAM" id="SSF54523">
    <property type="entry name" value="Pili subunits"/>
    <property type="match status" value="1"/>
</dbReference>
<dbReference type="RefSeq" id="WP_055398541.1">
    <property type="nucleotide sequence ID" value="NZ_JAMXAX010000110.1"/>
</dbReference>
<protein>
    <submittedName>
        <fullName evidence="2">Prepilin-type N-terminal cleavage/methylation domain-containing protein</fullName>
    </submittedName>
</protein>
<proteinExistence type="predicted"/>
<evidence type="ECO:0000256" key="1">
    <source>
        <dbReference type="SAM" id="Phobius"/>
    </source>
</evidence>
<evidence type="ECO:0000313" key="3">
    <source>
        <dbReference type="Proteomes" id="UP001595693"/>
    </source>
</evidence>
<name>A0ABV8D952_9BURK</name>
<dbReference type="Pfam" id="PF07963">
    <property type="entry name" value="N_methyl"/>
    <property type="match status" value="1"/>
</dbReference>
<dbReference type="EMBL" id="JBHSAJ010000027">
    <property type="protein sequence ID" value="MFC3935011.1"/>
    <property type="molecule type" value="Genomic_DNA"/>
</dbReference>
<keyword evidence="1" id="KW-0472">Membrane</keyword>
<evidence type="ECO:0000313" key="2">
    <source>
        <dbReference type="EMBL" id="MFC3935011.1"/>
    </source>
</evidence>
<keyword evidence="1" id="KW-1133">Transmembrane helix</keyword>